<dbReference type="PANTHER" id="PTHR36968:SF8">
    <property type="entry name" value="HOMEOBOX-DDT DOMAIN PROTEIN RLT3 ISOFORM X1"/>
    <property type="match status" value="1"/>
</dbReference>
<evidence type="ECO:0000313" key="2">
    <source>
        <dbReference type="Proteomes" id="UP000694861"/>
    </source>
</evidence>
<dbReference type="RefSeq" id="XP_016652739.1">
    <property type="nucleotide sequence ID" value="XM_016797253.1"/>
</dbReference>
<dbReference type="GeneID" id="103344114"/>
<protein>
    <submittedName>
        <fullName evidence="3 4">Homeobox-DDT domain protein RLT3-like isoform X1</fullName>
    </submittedName>
</protein>
<dbReference type="InterPro" id="IPR044977">
    <property type="entry name" value="RLT1-3"/>
</dbReference>
<feature type="region of interest" description="Disordered" evidence="1">
    <location>
        <begin position="1"/>
        <end position="44"/>
    </location>
</feature>
<accession>A0ABM1LZB2</accession>
<dbReference type="RefSeq" id="XP_008245963.2">
    <property type="nucleotide sequence ID" value="XM_008247741.2"/>
</dbReference>
<proteinExistence type="predicted"/>
<evidence type="ECO:0000313" key="3">
    <source>
        <dbReference type="RefSeq" id="XP_008245963.2"/>
    </source>
</evidence>
<gene>
    <name evidence="3 4" type="primary">LOC103344114</name>
</gene>
<organism evidence="2 4">
    <name type="scientific">Prunus mume</name>
    <name type="common">Japanese apricot</name>
    <name type="synonym">Armeniaca mume</name>
    <dbReference type="NCBI Taxonomy" id="102107"/>
    <lineage>
        <taxon>Eukaryota</taxon>
        <taxon>Viridiplantae</taxon>
        <taxon>Streptophyta</taxon>
        <taxon>Embryophyta</taxon>
        <taxon>Tracheophyta</taxon>
        <taxon>Spermatophyta</taxon>
        <taxon>Magnoliopsida</taxon>
        <taxon>eudicotyledons</taxon>
        <taxon>Gunneridae</taxon>
        <taxon>Pentapetalae</taxon>
        <taxon>rosids</taxon>
        <taxon>fabids</taxon>
        <taxon>Rosales</taxon>
        <taxon>Rosaceae</taxon>
        <taxon>Amygdaloideae</taxon>
        <taxon>Amygdaleae</taxon>
        <taxon>Prunus</taxon>
    </lineage>
</organism>
<dbReference type="Proteomes" id="UP000694861">
    <property type="component" value="Unplaced"/>
</dbReference>
<evidence type="ECO:0000313" key="4">
    <source>
        <dbReference type="RefSeq" id="XP_016652739.1"/>
    </source>
</evidence>
<evidence type="ECO:0000256" key="1">
    <source>
        <dbReference type="SAM" id="MobiDB-lite"/>
    </source>
</evidence>
<sequence>MSSRMVNSDRIDNLAQSDQSELDSVREDTYSPVSDVDNNLSGIANDSLPSSGVVVLEVRKKGEQQKQKWSRIKAFDSWLWNSFYLELNAVKHGKRSYFDTLTRCESCHDLYWRDEKHCRICHTTFELHFDLEERYAIHVATCKEKEASDTFPKHKVLSSQIQSLKAAMHAIESAMPEDALLGAWKKSAHKLWVKRLRRTSSLAELLQVLGDFVGAINEDRLYECNIEQGSCNFSEELIVSFACMPQTTSAVALWLVRLNALIAPYLERAHSQKRLEISVRGFETVVLCMKLCFKFSI</sequence>
<dbReference type="PANTHER" id="PTHR36968">
    <property type="entry name" value="HOMEOBOX-DDT DOMAIN PROTEIN RLT2"/>
    <property type="match status" value="1"/>
</dbReference>
<name>A0ABM1LZB2_PRUMU</name>
<reference evidence="3 4" key="1">
    <citation type="submission" date="2025-05" db="UniProtKB">
        <authorList>
            <consortium name="RefSeq"/>
        </authorList>
    </citation>
    <scope>IDENTIFICATION</scope>
</reference>
<keyword evidence="2" id="KW-1185">Reference proteome</keyword>